<dbReference type="RefSeq" id="WP_093823396.1">
    <property type="nucleotide sequence ID" value="NZ_FOLQ01000001.1"/>
</dbReference>
<dbReference type="Gene3D" id="3.30.565.10">
    <property type="entry name" value="Histidine kinase-like ATPase, C-terminal domain"/>
    <property type="match status" value="1"/>
</dbReference>
<dbReference type="InterPro" id="IPR003594">
    <property type="entry name" value="HATPase_dom"/>
</dbReference>
<dbReference type="PANTHER" id="PTHR43065">
    <property type="entry name" value="SENSOR HISTIDINE KINASE"/>
    <property type="match status" value="1"/>
</dbReference>
<organism evidence="5 6">
    <name type="scientific">Spirosoma endophyticum</name>
    <dbReference type="NCBI Taxonomy" id="662367"/>
    <lineage>
        <taxon>Bacteria</taxon>
        <taxon>Pseudomonadati</taxon>
        <taxon>Bacteroidota</taxon>
        <taxon>Cytophagia</taxon>
        <taxon>Cytophagales</taxon>
        <taxon>Cytophagaceae</taxon>
        <taxon>Spirosoma</taxon>
    </lineage>
</organism>
<dbReference type="GO" id="GO:0000155">
    <property type="term" value="F:phosphorelay sensor kinase activity"/>
    <property type="evidence" value="ECO:0007669"/>
    <property type="project" value="InterPro"/>
</dbReference>
<dbReference type="Pfam" id="PF02518">
    <property type="entry name" value="HATPase_c"/>
    <property type="match status" value="1"/>
</dbReference>
<protein>
    <recommendedName>
        <fullName evidence="2">histidine kinase</fullName>
        <ecNumber evidence="2">2.7.13.3</ecNumber>
    </recommendedName>
</protein>
<evidence type="ECO:0000313" key="5">
    <source>
        <dbReference type="EMBL" id="SFC37112.1"/>
    </source>
</evidence>
<dbReference type="InterPro" id="IPR036097">
    <property type="entry name" value="HisK_dim/P_sf"/>
</dbReference>
<keyword evidence="5" id="KW-0808">Transferase</keyword>
<dbReference type="OrthoDB" id="9806995at2"/>
<dbReference type="PRINTS" id="PR00344">
    <property type="entry name" value="BCTRLSENSOR"/>
</dbReference>
<dbReference type="EMBL" id="FOLQ01000001">
    <property type="protein sequence ID" value="SFC37112.1"/>
    <property type="molecule type" value="Genomic_DNA"/>
</dbReference>
<dbReference type="InterPro" id="IPR004358">
    <property type="entry name" value="Sig_transdc_His_kin-like_C"/>
</dbReference>
<dbReference type="InterPro" id="IPR005467">
    <property type="entry name" value="His_kinase_dom"/>
</dbReference>
<feature type="domain" description="Histidine kinase" evidence="4">
    <location>
        <begin position="46"/>
        <end position="289"/>
    </location>
</feature>
<keyword evidence="6" id="KW-1185">Reference proteome</keyword>
<dbReference type="InterPro" id="IPR036890">
    <property type="entry name" value="HATPase_C_sf"/>
</dbReference>
<dbReference type="Proteomes" id="UP000198598">
    <property type="component" value="Unassembled WGS sequence"/>
</dbReference>
<dbReference type="InterPro" id="IPR003661">
    <property type="entry name" value="HisK_dim/P_dom"/>
</dbReference>
<keyword evidence="3" id="KW-0597">Phosphoprotein</keyword>
<dbReference type="SUPFAM" id="SSF47384">
    <property type="entry name" value="Homodimeric domain of signal transducing histidine kinase"/>
    <property type="match status" value="1"/>
</dbReference>
<dbReference type="PANTHER" id="PTHR43065:SF42">
    <property type="entry name" value="TWO-COMPONENT SENSOR PPRA"/>
    <property type="match status" value="1"/>
</dbReference>
<dbReference type="Gene3D" id="1.10.287.130">
    <property type="match status" value="1"/>
</dbReference>
<evidence type="ECO:0000256" key="1">
    <source>
        <dbReference type="ARBA" id="ARBA00000085"/>
    </source>
</evidence>
<gene>
    <name evidence="5" type="ORF">SAMN05216167_101972</name>
</gene>
<evidence type="ECO:0000313" key="6">
    <source>
        <dbReference type="Proteomes" id="UP000198598"/>
    </source>
</evidence>
<evidence type="ECO:0000256" key="3">
    <source>
        <dbReference type="ARBA" id="ARBA00022553"/>
    </source>
</evidence>
<dbReference type="EC" id="2.7.13.3" evidence="2"/>
<proteinExistence type="predicted"/>
<reference evidence="5" key="1">
    <citation type="submission" date="2016-10" db="EMBL/GenBank/DDBJ databases">
        <authorList>
            <person name="de Groot N.N."/>
        </authorList>
    </citation>
    <scope>NUCLEOTIDE SEQUENCE [LARGE SCALE GENOMIC DNA]</scope>
    <source>
        <strain evidence="5">DSM 26130</strain>
    </source>
</reference>
<dbReference type="SMART" id="SM00387">
    <property type="entry name" value="HATPase_c"/>
    <property type="match status" value="1"/>
</dbReference>
<dbReference type="AlphaFoldDB" id="A0A1I1IN20"/>
<sequence>MKSPKGVAEPDHLNESPSVTDAELMALRERVAQLDRLAAIGQLTAGILHEIKNPLTFITNYARLSVDLVGEMESITVKLQAQFDPEELLEVLDMLKGNVSRIRENGARAERIIKGMLAQIRSSESVLFEQTDLNILIEEFSKLAYQGMRAGDNQFNVSLTFQLDPSIGSINIAPYEFNRVILNLVLNACYAVNERRKTQPDTYKPTILISSHKEADAIEIKIRDNGDGISEEVKKKLFMPFFTTKPVGVGTGLGLSLSHDIINGLHKGQLNVDSEPGIFTEFSIRLPLD</sequence>
<keyword evidence="5" id="KW-0418">Kinase</keyword>
<accession>A0A1I1IN20</accession>
<dbReference type="PROSITE" id="PS50109">
    <property type="entry name" value="HIS_KIN"/>
    <property type="match status" value="1"/>
</dbReference>
<evidence type="ECO:0000256" key="2">
    <source>
        <dbReference type="ARBA" id="ARBA00012438"/>
    </source>
</evidence>
<evidence type="ECO:0000259" key="4">
    <source>
        <dbReference type="PROSITE" id="PS50109"/>
    </source>
</evidence>
<dbReference type="CDD" id="cd00082">
    <property type="entry name" value="HisKA"/>
    <property type="match status" value="1"/>
</dbReference>
<dbReference type="SUPFAM" id="SSF55874">
    <property type="entry name" value="ATPase domain of HSP90 chaperone/DNA topoisomerase II/histidine kinase"/>
    <property type="match status" value="1"/>
</dbReference>
<comment type="catalytic activity">
    <reaction evidence="1">
        <text>ATP + protein L-histidine = ADP + protein N-phospho-L-histidine.</text>
        <dbReference type="EC" id="2.7.13.3"/>
    </reaction>
</comment>
<dbReference type="STRING" id="662367.SAMN05216167_101972"/>
<name>A0A1I1IN20_9BACT</name>